<dbReference type="AlphaFoldDB" id="A0A915PI71"/>
<dbReference type="PANTHER" id="PTHR31327:SF3">
    <property type="entry name" value="PDZ DOMAIN-CONTAINING PROTEIN"/>
    <property type="match status" value="1"/>
</dbReference>
<sequence length="173" mass="19839">MPSDESDILGLSVSYDARERLQVASTKRWSLAAIHLRSGDTIKAIKMSQVFFLREVNGQPVASKSMLRYRMLASMEKNGFVELLVHSDDNQNNPYEHEIEMPEDVIDIAVKQIQTMRTLSSKQLQKTKKILRKDLPLPRYQRPVAICDNTFEVPIGSDWDPKKLCKVKKSQGY</sequence>
<evidence type="ECO:0000313" key="1">
    <source>
        <dbReference type="Proteomes" id="UP000887581"/>
    </source>
</evidence>
<dbReference type="InterPro" id="IPR040264">
    <property type="entry name" value="T15H9.4-like"/>
</dbReference>
<accession>A0A915PI71</accession>
<dbReference type="WBParaSite" id="sdigi.contig177.g5712.t1">
    <property type="protein sequence ID" value="sdigi.contig177.g5712.t1"/>
    <property type="gene ID" value="sdigi.contig177.g5712"/>
</dbReference>
<proteinExistence type="predicted"/>
<evidence type="ECO:0000313" key="2">
    <source>
        <dbReference type="WBParaSite" id="sdigi.contig177.g5712.t1"/>
    </source>
</evidence>
<keyword evidence="1" id="KW-1185">Reference proteome</keyword>
<protein>
    <submittedName>
        <fullName evidence="2">Uncharacterized protein</fullName>
    </submittedName>
</protein>
<dbReference type="Proteomes" id="UP000887581">
    <property type="component" value="Unplaced"/>
</dbReference>
<dbReference type="PANTHER" id="PTHR31327">
    <property type="entry name" value="SPERM MEIOSIS PDZ DOMAIN CONTAINING PROTEINS-RELATED"/>
    <property type="match status" value="1"/>
</dbReference>
<reference evidence="2" key="1">
    <citation type="submission" date="2022-11" db="UniProtKB">
        <authorList>
            <consortium name="WormBaseParasite"/>
        </authorList>
    </citation>
    <scope>IDENTIFICATION</scope>
</reference>
<organism evidence="1 2">
    <name type="scientific">Setaria digitata</name>
    <dbReference type="NCBI Taxonomy" id="48799"/>
    <lineage>
        <taxon>Eukaryota</taxon>
        <taxon>Metazoa</taxon>
        <taxon>Ecdysozoa</taxon>
        <taxon>Nematoda</taxon>
        <taxon>Chromadorea</taxon>
        <taxon>Rhabditida</taxon>
        <taxon>Spirurina</taxon>
        <taxon>Spiruromorpha</taxon>
        <taxon>Filarioidea</taxon>
        <taxon>Setariidae</taxon>
        <taxon>Setaria</taxon>
    </lineage>
</organism>
<name>A0A915PI71_9BILA</name>